<evidence type="ECO:0000313" key="1">
    <source>
        <dbReference type="EMBL" id="SFK34742.1"/>
    </source>
</evidence>
<evidence type="ECO:0000313" key="2">
    <source>
        <dbReference type="Proteomes" id="UP000199533"/>
    </source>
</evidence>
<dbReference type="EMBL" id="FOSP01000004">
    <property type="protein sequence ID" value="SFK34742.1"/>
    <property type="molecule type" value="Genomic_DNA"/>
</dbReference>
<name>A0A1I3YSC5_9PROT</name>
<keyword evidence="2" id="KW-1185">Reference proteome</keyword>
<reference evidence="2" key="1">
    <citation type="submission" date="2016-10" db="EMBL/GenBank/DDBJ databases">
        <authorList>
            <person name="Varghese N."/>
            <person name="Submissions S."/>
        </authorList>
    </citation>
    <scope>NUCLEOTIDE SEQUENCE [LARGE SCALE GENOMIC DNA]</scope>
    <source>
        <strain evidence="2">Nm69</strain>
    </source>
</reference>
<protein>
    <submittedName>
        <fullName evidence="1">Uncharacterized protein</fullName>
    </submittedName>
</protein>
<organism evidence="1 2">
    <name type="scientific">Nitrosomonas aestuarii</name>
    <dbReference type="NCBI Taxonomy" id="52441"/>
    <lineage>
        <taxon>Bacteria</taxon>
        <taxon>Pseudomonadati</taxon>
        <taxon>Pseudomonadota</taxon>
        <taxon>Betaproteobacteria</taxon>
        <taxon>Nitrosomonadales</taxon>
        <taxon>Nitrosomonadaceae</taxon>
        <taxon>Nitrosomonas</taxon>
    </lineage>
</organism>
<proteinExistence type="predicted"/>
<sequence length="76" mass="8793">MFVNNALTIDCYDLASRICVYSPTDFEEDLNSIQIRRKINLDQNARSLFNCGFSHIGVTFHFGNIKLFQGIQYAQR</sequence>
<dbReference type="Proteomes" id="UP000199533">
    <property type="component" value="Unassembled WGS sequence"/>
</dbReference>
<dbReference type="AlphaFoldDB" id="A0A1I3YSC5"/>
<gene>
    <name evidence="1" type="ORF">SAMN05216302_1004131</name>
</gene>
<accession>A0A1I3YSC5</accession>